<dbReference type="PANTHER" id="PTHR43877">
    <property type="entry name" value="AMINOALKYLPHOSPHONATE N-ACETYLTRANSFERASE-RELATED-RELATED"/>
    <property type="match status" value="1"/>
</dbReference>
<evidence type="ECO:0000313" key="5">
    <source>
        <dbReference type="Proteomes" id="UP000013986"/>
    </source>
</evidence>
<dbReference type="HOGENOM" id="CLU_077728_1_1_6"/>
<dbReference type="AlphaFoldDB" id="R8YTH4"/>
<dbReference type="Gene3D" id="3.40.630.30">
    <property type="match status" value="1"/>
</dbReference>
<dbReference type="Proteomes" id="UP000013986">
    <property type="component" value="Unassembled WGS sequence"/>
</dbReference>
<evidence type="ECO:0000313" key="4">
    <source>
        <dbReference type="EMBL" id="EOQ72730.1"/>
    </source>
</evidence>
<dbReference type="InterPro" id="IPR000182">
    <property type="entry name" value="GNAT_dom"/>
</dbReference>
<dbReference type="SUPFAM" id="SSF55729">
    <property type="entry name" value="Acyl-CoA N-acyltransferases (Nat)"/>
    <property type="match status" value="1"/>
</dbReference>
<organism evidence="4 5">
    <name type="scientific">Acinetobacter lactucae</name>
    <dbReference type="NCBI Taxonomy" id="1785128"/>
    <lineage>
        <taxon>Bacteria</taxon>
        <taxon>Pseudomonadati</taxon>
        <taxon>Pseudomonadota</taxon>
        <taxon>Gammaproteobacteria</taxon>
        <taxon>Moraxellales</taxon>
        <taxon>Moraxellaceae</taxon>
        <taxon>Acinetobacter</taxon>
        <taxon>Acinetobacter calcoaceticus/baumannii complex</taxon>
    </lineage>
</organism>
<dbReference type="Pfam" id="PF00583">
    <property type="entry name" value="Acetyltransf_1"/>
    <property type="match status" value="1"/>
</dbReference>
<dbReference type="PANTHER" id="PTHR43877:SF2">
    <property type="entry name" value="AMINOALKYLPHOSPHONATE N-ACETYLTRANSFERASE-RELATED"/>
    <property type="match status" value="1"/>
</dbReference>
<dbReference type="InterPro" id="IPR050832">
    <property type="entry name" value="Bact_Acetyltransf"/>
</dbReference>
<dbReference type="InterPro" id="IPR016181">
    <property type="entry name" value="Acyl_CoA_acyltransferase"/>
</dbReference>
<name>R8YTH4_9GAMM</name>
<accession>R8YTH4</accession>
<evidence type="ECO:0000256" key="1">
    <source>
        <dbReference type="ARBA" id="ARBA00022679"/>
    </source>
</evidence>
<dbReference type="PROSITE" id="PS51186">
    <property type="entry name" value="GNAT"/>
    <property type="match status" value="1"/>
</dbReference>
<protein>
    <recommendedName>
        <fullName evidence="3">N-acetyltransferase domain-containing protein</fullName>
    </recommendedName>
</protein>
<evidence type="ECO:0000256" key="2">
    <source>
        <dbReference type="ARBA" id="ARBA00023315"/>
    </source>
</evidence>
<comment type="caution">
    <text evidence="4">The sequence shown here is derived from an EMBL/GenBank/DDBJ whole genome shotgun (WGS) entry which is preliminary data.</text>
</comment>
<evidence type="ECO:0000259" key="3">
    <source>
        <dbReference type="PROSITE" id="PS51186"/>
    </source>
</evidence>
<keyword evidence="1" id="KW-0808">Transferase</keyword>
<sequence length="172" mass="19179">MKDIEILEINEIGDCEEGLSLLLEDSINSGASIGFLAPIEMNEVVNYWREVNHKLAQGNFRLWIAIQDGKIVGSVQLSLVSKKNGVHRAEVEKLMVLTSARKQGIATLLMKELESYSREKRLCLLVLDTREGDVSELLYSKIGFVRVGVIPSFALSSNGNYDGTAIYYKKLV</sequence>
<gene>
    <name evidence="4" type="ORF">F929_02665</name>
</gene>
<feature type="domain" description="N-acetyltransferase" evidence="3">
    <location>
        <begin position="4"/>
        <end position="172"/>
    </location>
</feature>
<dbReference type="OrthoDB" id="3389160at2"/>
<dbReference type="RefSeq" id="WP_016145308.1">
    <property type="nucleotide sequence ID" value="NZ_KB976991.1"/>
</dbReference>
<dbReference type="EMBL" id="APQO01000006">
    <property type="protein sequence ID" value="EOQ72730.1"/>
    <property type="molecule type" value="Genomic_DNA"/>
</dbReference>
<proteinExistence type="predicted"/>
<dbReference type="GO" id="GO:0016747">
    <property type="term" value="F:acyltransferase activity, transferring groups other than amino-acyl groups"/>
    <property type="evidence" value="ECO:0007669"/>
    <property type="project" value="InterPro"/>
</dbReference>
<keyword evidence="2" id="KW-0012">Acyltransferase</keyword>
<dbReference type="PATRIC" id="fig|1217689.3.peg.2623"/>
<reference evidence="4 5" key="1">
    <citation type="submission" date="2013-02" db="EMBL/GenBank/DDBJ databases">
        <title>The Genome Sequence of Acinetobacter pittii ANC 4052.</title>
        <authorList>
            <consortium name="The Broad Institute Genome Sequencing Platform"/>
            <consortium name="The Broad Institute Genome Sequencing Center for Infectious Disease"/>
            <person name="Cerqueira G."/>
            <person name="Feldgarden M."/>
            <person name="Courvalin P."/>
            <person name="Perichon B."/>
            <person name="Grillot-Courvalin C."/>
            <person name="Clermont D."/>
            <person name="Rocha E."/>
            <person name="Yoon E.-J."/>
            <person name="Nemec A."/>
            <person name="Walker B."/>
            <person name="Young S.K."/>
            <person name="Zeng Q."/>
            <person name="Gargeya S."/>
            <person name="Fitzgerald M."/>
            <person name="Haas B."/>
            <person name="Abouelleil A."/>
            <person name="Alvarado L."/>
            <person name="Arachchi H.M."/>
            <person name="Berlin A.M."/>
            <person name="Chapman S.B."/>
            <person name="Dewar J."/>
            <person name="Goldberg J."/>
            <person name="Griggs A."/>
            <person name="Gujja S."/>
            <person name="Hansen M."/>
            <person name="Howarth C."/>
            <person name="Imamovic A."/>
            <person name="Larimer J."/>
            <person name="McCowan C."/>
            <person name="Murphy C."/>
            <person name="Neiman D."/>
            <person name="Pearson M."/>
            <person name="Priest M."/>
            <person name="Roberts A."/>
            <person name="Saif S."/>
            <person name="Shea T."/>
            <person name="Sisk P."/>
            <person name="Sykes S."/>
            <person name="Wortman J."/>
            <person name="Nusbaum C."/>
            <person name="Birren B."/>
        </authorList>
    </citation>
    <scope>NUCLEOTIDE SEQUENCE [LARGE SCALE GENOMIC DNA]</scope>
    <source>
        <strain evidence="4 5">ANC 4052</strain>
    </source>
</reference>
<dbReference type="CDD" id="cd04301">
    <property type="entry name" value="NAT_SF"/>
    <property type="match status" value="1"/>
</dbReference>